<reference evidence="2 3" key="1">
    <citation type="submission" date="2022-03" db="EMBL/GenBank/DDBJ databases">
        <title>Complete genome sequence of Lysobacter capsici VKM B-2533 and Lysobacter gummosus 10.1.1, promising sources of lytic agents.</title>
        <authorList>
            <person name="Tarlachkov S.V."/>
            <person name="Kudryakova I.V."/>
            <person name="Afoshin A.S."/>
            <person name="Leontyevskaya E.A."/>
            <person name="Leontyevskaya N.V."/>
        </authorList>
    </citation>
    <scope>NUCLEOTIDE SEQUENCE [LARGE SCALE GENOMIC DNA]</scope>
    <source>
        <strain evidence="2 3">10.1.1</strain>
    </source>
</reference>
<gene>
    <name evidence="2" type="ORF">MOV92_14975</name>
</gene>
<accession>A0ABY3X5H5</accession>
<keyword evidence="1" id="KW-0732">Signal</keyword>
<keyword evidence="3" id="KW-1185">Reference proteome</keyword>
<feature type="chain" id="PRO_5046682093" evidence="1">
    <location>
        <begin position="29"/>
        <end position="72"/>
    </location>
</feature>
<protein>
    <submittedName>
        <fullName evidence="2">Uncharacterized protein</fullName>
    </submittedName>
</protein>
<evidence type="ECO:0000313" key="2">
    <source>
        <dbReference type="EMBL" id="UNP27812.1"/>
    </source>
</evidence>
<name>A0ABY3X5H5_9GAMM</name>
<evidence type="ECO:0000313" key="3">
    <source>
        <dbReference type="Proteomes" id="UP000829194"/>
    </source>
</evidence>
<dbReference type="RefSeq" id="WP_148648918.1">
    <property type="nucleotide sequence ID" value="NZ_CP011131.1"/>
</dbReference>
<organism evidence="2 3">
    <name type="scientific">Lysobacter gummosus</name>
    <dbReference type="NCBI Taxonomy" id="262324"/>
    <lineage>
        <taxon>Bacteria</taxon>
        <taxon>Pseudomonadati</taxon>
        <taxon>Pseudomonadota</taxon>
        <taxon>Gammaproteobacteria</taxon>
        <taxon>Lysobacterales</taxon>
        <taxon>Lysobacteraceae</taxon>
        <taxon>Lysobacter</taxon>
    </lineage>
</organism>
<dbReference type="Proteomes" id="UP000829194">
    <property type="component" value="Chromosome"/>
</dbReference>
<proteinExistence type="predicted"/>
<evidence type="ECO:0000256" key="1">
    <source>
        <dbReference type="SAM" id="SignalP"/>
    </source>
</evidence>
<sequence length="72" mass="7616">MRKESNKLGMYALAAVVFGFAFSFGASAGDAVPTCERTCQIEYAECMQVVGDEAACGATYRACVRSCDCAVL</sequence>
<dbReference type="EMBL" id="CP093547">
    <property type="protein sequence ID" value="UNP27812.1"/>
    <property type="molecule type" value="Genomic_DNA"/>
</dbReference>
<feature type="signal peptide" evidence="1">
    <location>
        <begin position="1"/>
        <end position="28"/>
    </location>
</feature>